<dbReference type="Gene3D" id="3.40.50.740">
    <property type="match status" value="1"/>
</dbReference>
<evidence type="ECO:0000256" key="1">
    <source>
        <dbReference type="ARBA" id="ARBA00001966"/>
    </source>
</evidence>
<feature type="domain" description="Molybdopterin oxidoreductase" evidence="3">
    <location>
        <begin position="14"/>
        <end position="95"/>
    </location>
</feature>
<dbReference type="InterPro" id="IPR006656">
    <property type="entry name" value="Mopterin_OxRdtase"/>
</dbReference>
<dbReference type="AlphaFoldDB" id="A0AAD2ECJ4"/>
<dbReference type="GO" id="GO:0016020">
    <property type="term" value="C:membrane"/>
    <property type="evidence" value="ECO:0007669"/>
    <property type="project" value="TreeGrafter"/>
</dbReference>
<name>A0AAD2ECJ4_9LAMI</name>
<gene>
    <name evidence="4" type="ORF">FPE_LOCUS30230</name>
</gene>
<evidence type="ECO:0000313" key="4">
    <source>
        <dbReference type="EMBL" id="CAI9782800.1"/>
    </source>
</evidence>
<dbReference type="EMBL" id="OU503054">
    <property type="protein sequence ID" value="CAI9782800.1"/>
    <property type="molecule type" value="Genomic_DNA"/>
</dbReference>
<organism evidence="4 5">
    <name type="scientific">Fraxinus pennsylvanica</name>
    <dbReference type="NCBI Taxonomy" id="56036"/>
    <lineage>
        <taxon>Eukaryota</taxon>
        <taxon>Viridiplantae</taxon>
        <taxon>Streptophyta</taxon>
        <taxon>Embryophyta</taxon>
        <taxon>Tracheophyta</taxon>
        <taxon>Spermatophyta</taxon>
        <taxon>Magnoliopsida</taxon>
        <taxon>eudicotyledons</taxon>
        <taxon>Gunneridae</taxon>
        <taxon>Pentapetalae</taxon>
        <taxon>asterids</taxon>
        <taxon>lamiids</taxon>
        <taxon>Lamiales</taxon>
        <taxon>Oleaceae</taxon>
        <taxon>Oleeae</taxon>
        <taxon>Fraxinus</taxon>
    </lineage>
</organism>
<comment type="cofactor">
    <cofactor evidence="1">
        <name>[4Fe-4S] cluster</name>
        <dbReference type="ChEBI" id="CHEBI:49883"/>
    </cofactor>
</comment>
<comment type="cofactor">
    <cofactor evidence="2">
        <name>[2Fe-2S] cluster</name>
        <dbReference type="ChEBI" id="CHEBI:190135"/>
    </cofactor>
</comment>
<protein>
    <recommendedName>
        <fullName evidence="3">Molybdopterin oxidoreductase domain-containing protein</fullName>
    </recommendedName>
</protein>
<accession>A0AAD2ECJ4</accession>
<evidence type="ECO:0000256" key="2">
    <source>
        <dbReference type="ARBA" id="ARBA00034078"/>
    </source>
</evidence>
<keyword evidence="5" id="KW-1185">Reference proteome</keyword>
<dbReference type="SUPFAM" id="SSF53706">
    <property type="entry name" value="Formate dehydrogenase/DMSO reductase, domains 1-3"/>
    <property type="match status" value="1"/>
</dbReference>
<evidence type="ECO:0000259" key="3">
    <source>
        <dbReference type="Pfam" id="PF00384"/>
    </source>
</evidence>
<dbReference type="PANTHER" id="PTHR43105:SF13">
    <property type="entry name" value="NADH-UBIQUINONE OXIDOREDUCTASE 75 KDA SUBUNIT, MITOCHONDRIAL"/>
    <property type="match status" value="1"/>
</dbReference>
<dbReference type="GO" id="GO:0016491">
    <property type="term" value="F:oxidoreductase activity"/>
    <property type="evidence" value="ECO:0007669"/>
    <property type="project" value="InterPro"/>
</dbReference>
<reference evidence="4" key="1">
    <citation type="submission" date="2023-05" db="EMBL/GenBank/DDBJ databases">
        <authorList>
            <person name="Huff M."/>
        </authorList>
    </citation>
    <scope>NUCLEOTIDE SEQUENCE</scope>
</reference>
<proteinExistence type="predicted"/>
<dbReference type="Proteomes" id="UP000834106">
    <property type="component" value="Chromosome 19"/>
</dbReference>
<evidence type="ECO:0000313" key="5">
    <source>
        <dbReference type="Proteomes" id="UP000834106"/>
    </source>
</evidence>
<dbReference type="InterPro" id="IPR050123">
    <property type="entry name" value="Prok_molybdopt-oxidoreductase"/>
</dbReference>
<dbReference type="Pfam" id="PF00384">
    <property type="entry name" value="Molybdopterin"/>
    <property type="match status" value="1"/>
</dbReference>
<sequence>MYQNLTITLNLLKVYLMDADDLDLEKVPNNAFVIYQGHHGNWSVYCANVIFPSLAFFEKDGIVNTEGCVRIIVLAVSIVDDVRGDWKIIRELSEVAGASCLKDCGIQSFVY</sequence>
<dbReference type="PANTHER" id="PTHR43105">
    <property type="entry name" value="RESPIRATORY NITRATE REDUCTASE"/>
    <property type="match status" value="1"/>
</dbReference>